<evidence type="ECO:0000256" key="4">
    <source>
        <dbReference type="ARBA" id="ARBA00023186"/>
    </source>
</evidence>
<evidence type="ECO:0000256" key="1">
    <source>
        <dbReference type="ARBA" id="ARBA00004496"/>
    </source>
</evidence>
<dbReference type="SUPFAM" id="SSF69737">
    <property type="entry name" value="Urease metallochaperone UreE, C-terminal domain"/>
    <property type="match status" value="1"/>
</dbReference>
<dbReference type="SMART" id="SM00988">
    <property type="entry name" value="UreE_N"/>
    <property type="match status" value="1"/>
</dbReference>
<protein>
    <recommendedName>
        <fullName evidence="5">Urease accessory protein UreE</fullName>
    </recommendedName>
</protein>
<comment type="subcellular location">
    <subcellularLocation>
        <location evidence="1 5">Cytoplasm</location>
    </subcellularLocation>
</comment>
<dbReference type="InterPro" id="IPR007864">
    <property type="entry name" value="UreE_C_dom"/>
</dbReference>
<dbReference type="SUPFAM" id="SSF69287">
    <property type="entry name" value="Urease metallochaperone UreE, N-terminal domain"/>
    <property type="match status" value="1"/>
</dbReference>
<dbReference type="InterPro" id="IPR036118">
    <property type="entry name" value="UreE_N_sf"/>
</dbReference>
<comment type="function">
    <text evidence="5">Involved in urease metallocenter assembly. Binds nickel. Probably functions as a nickel donor during metallocenter assembly.</text>
</comment>
<dbReference type="Gene3D" id="2.60.260.20">
    <property type="entry name" value="Urease metallochaperone UreE, N-terminal domain"/>
    <property type="match status" value="1"/>
</dbReference>
<evidence type="ECO:0000256" key="5">
    <source>
        <dbReference type="HAMAP-Rule" id="MF_00822"/>
    </source>
</evidence>
<comment type="similarity">
    <text evidence="5">Belongs to the UreE family.</text>
</comment>
<name>A0ABU1DIH6_9HYPH</name>
<sequence length="155" mass="16840">MLASQESPPRAVSIVRRPAVKAALVADRITLDHEARGRRRLAMTADGGLAFLLDLPRPANLSDGDALALDDGRLVEVRAAEEELIEITAGTPLRLAKIAWHLGNRHTPAEVTEEAIYVAPDHVLVEMVRGLGGATRQVKRPFRPEQGAYHGHDHG</sequence>
<dbReference type="Proteomes" id="UP001181622">
    <property type="component" value="Unassembled WGS sequence"/>
</dbReference>
<evidence type="ECO:0000256" key="2">
    <source>
        <dbReference type="ARBA" id="ARBA00022490"/>
    </source>
</evidence>
<keyword evidence="2 5" id="KW-0963">Cytoplasm</keyword>
<dbReference type="PIRSF" id="PIRSF036402">
    <property type="entry name" value="Ureas_acces_UreE"/>
    <property type="match status" value="1"/>
</dbReference>
<dbReference type="Pfam" id="PF05194">
    <property type="entry name" value="UreE_C"/>
    <property type="match status" value="1"/>
</dbReference>
<keyword evidence="3 5" id="KW-0533">Nickel</keyword>
<comment type="caution">
    <text evidence="7">The sequence shown here is derived from an EMBL/GenBank/DDBJ whole genome shotgun (WGS) entry which is preliminary data.</text>
</comment>
<evidence type="ECO:0000313" key="7">
    <source>
        <dbReference type="EMBL" id="MDR4307913.1"/>
    </source>
</evidence>
<keyword evidence="4 5" id="KW-0143">Chaperone</keyword>
<evidence type="ECO:0000313" key="8">
    <source>
        <dbReference type="Proteomes" id="UP001181622"/>
    </source>
</evidence>
<dbReference type="InterPro" id="IPR012406">
    <property type="entry name" value="UreE"/>
</dbReference>
<dbReference type="HAMAP" id="MF_00822">
    <property type="entry name" value="UreE"/>
    <property type="match status" value="1"/>
</dbReference>
<dbReference type="Gene3D" id="3.30.70.790">
    <property type="entry name" value="UreE, C-terminal domain"/>
    <property type="match status" value="1"/>
</dbReference>
<reference evidence="7" key="1">
    <citation type="submission" date="2020-10" db="EMBL/GenBank/DDBJ databases">
        <authorList>
            <person name="Abbas A."/>
            <person name="Razzaq R."/>
            <person name="Waqas M."/>
            <person name="Abbas N."/>
            <person name="Nielsen T.K."/>
            <person name="Hansen L.H."/>
            <person name="Hussain S."/>
            <person name="Shahid M."/>
        </authorList>
    </citation>
    <scope>NUCLEOTIDE SEQUENCE</scope>
    <source>
        <strain evidence="7">S14</strain>
    </source>
</reference>
<evidence type="ECO:0000259" key="6">
    <source>
        <dbReference type="SMART" id="SM00988"/>
    </source>
</evidence>
<dbReference type="Pfam" id="PF02814">
    <property type="entry name" value="UreE_N"/>
    <property type="match status" value="1"/>
</dbReference>
<proteinExistence type="inferred from homology"/>
<dbReference type="InterPro" id="IPR004029">
    <property type="entry name" value="UreE_N"/>
</dbReference>
<evidence type="ECO:0000256" key="3">
    <source>
        <dbReference type="ARBA" id="ARBA00022596"/>
    </source>
</evidence>
<accession>A0ABU1DIH6</accession>
<organism evidence="7 8">
    <name type="scientific">Chelatococcus sambhunathii</name>
    <dbReference type="NCBI Taxonomy" id="363953"/>
    <lineage>
        <taxon>Bacteria</taxon>
        <taxon>Pseudomonadati</taxon>
        <taxon>Pseudomonadota</taxon>
        <taxon>Alphaproteobacteria</taxon>
        <taxon>Hyphomicrobiales</taxon>
        <taxon>Chelatococcaceae</taxon>
        <taxon>Chelatococcus</taxon>
    </lineage>
</organism>
<dbReference type="CDD" id="cd00571">
    <property type="entry name" value="UreE"/>
    <property type="match status" value="1"/>
</dbReference>
<dbReference type="EMBL" id="JADBEO010000035">
    <property type="protein sequence ID" value="MDR4307913.1"/>
    <property type="molecule type" value="Genomic_DNA"/>
</dbReference>
<keyword evidence="8" id="KW-1185">Reference proteome</keyword>
<feature type="domain" description="UreE urease accessory N-terminal" evidence="6">
    <location>
        <begin position="10"/>
        <end position="75"/>
    </location>
</feature>
<gene>
    <name evidence="5" type="primary">ureE</name>
    <name evidence="7" type="ORF">IHQ68_14925</name>
</gene>